<keyword evidence="5" id="KW-0539">Nucleus</keyword>
<comment type="subcellular location">
    <subcellularLocation>
        <location evidence="1">Nucleus</location>
    </subcellularLocation>
</comment>
<evidence type="ECO:0000256" key="7">
    <source>
        <dbReference type="PROSITE-ProRule" id="PRU00339"/>
    </source>
</evidence>
<keyword evidence="9" id="KW-1185">Reference proteome</keyword>
<comment type="similarity">
    <text evidence="6">Belongs to the MS5 protein family.</text>
</comment>
<dbReference type="PROSITE" id="PS50005">
    <property type="entry name" value="TPR"/>
    <property type="match status" value="1"/>
</dbReference>
<sequence length="434" mass="48168">MMKDVFRPTKSAPCSPAKPLGLSRTRSESFHAIHKVPIGDSPYVRAKNVQLVEKDPERAIPLFWSAINAGDRVDSALKDMAIVMKQQDRAEEAIEAIKSLRVRCSDQAQESLDNILLDLYKRCGRLDDQIALLKHKLLLIQKGLAFNGKRTKTARSQGKKFQVSVEQEATRLLGNLGWALMQRDNFVEAEDAYRRALSIAPDSNKMCNLGICLMKQGRIDEAKETLRRVKPAVADGPRGVDSHLKAYERAQQMLSDLGSETMRRGGGDRVEQRRLFDAMFGSSSVWQPQPCREQSVKAAKPKQDLSNDGYGDENVKTNVNVNVVANIPLRVDAKPFFSSKLVSNNEKLKRTRSSSQTMGMLLSCGGGGGGGEGETNTKRRLSMEKKAIDCGLPDNKEFEEAMIMAVLGTETKVVDKKRLKVFQDITLSSLSPRA</sequence>
<keyword evidence="3 7" id="KW-0802">TPR repeat</keyword>
<dbReference type="InterPro" id="IPR019734">
    <property type="entry name" value="TPR_rpt"/>
</dbReference>
<evidence type="ECO:0000256" key="3">
    <source>
        <dbReference type="ARBA" id="ARBA00022803"/>
    </source>
</evidence>
<evidence type="ECO:0000256" key="6">
    <source>
        <dbReference type="ARBA" id="ARBA00025750"/>
    </source>
</evidence>
<dbReference type="SUPFAM" id="SSF48452">
    <property type="entry name" value="TPR-like"/>
    <property type="match status" value="1"/>
</dbReference>
<keyword evidence="2" id="KW-0677">Repeat</keyword>
<feature type="region of interest" description="Disordered" evidence="8">
    <location>
        <begin position="286"/>
        <end position="313"/>
    </location>
</feature>
<organism evidence="9 10">
    <name type="scientific">Raphanus sativus</name>
    <name type="common">Radish</name>
    <name type="synonym">Raphanus raphanistrum var. sativus</name>
    <dbReference type="NCBI Taxonomy" id="3726"/>
    <lineage>
        <taxon>Eukaryota</taxon>
        <taxon>Viridiplantae</taxon>
        <taxon>Streptophyta</taxon>
        <taxon>Embryophyta</taxon>
        <taxon>Tracheophyta</taxon>
        <taxon>Spermatophyta</taxon>
        <taxon>Magnoliopsida</taxon>
        <taxon>eudicotyledons</taxon>
        <taxon>Gunneridae</taxon>
        <taxon>Pentapetalae</taxon>
        <taxon>rosids</taxon>
        <taxon>malvids</taxon>
        <taxon>Brassicales</taxon>
        <taxon>Brassicaceae</taxon>
        <taxon>Brassiceae</taxon>
        <taxon>Raphanus</taxon>
    </lineage>
</organism>
<proteinExistence type="inferred from homology"/>
<dbReference type="KEGG" id="rsz:108806863"/>
<dbReference type="Gene3D" id="1.25.40.10">
    <property type="entry name" value="Tetratricopeptide repeat domain"/>
    <property type="match status" value="1"/>
</dbReference>
<dbReference type="GO" id="GO:0005634">
    <property type="term" value="C:nucleus"/>
    <property type="evidence" value="ECO:0007669"/>
    <property type="project" value="UniProtKB-SubCell"/>
</dbReference>
<dbReference type="Proteomes" id="UP000504610">
    <property type="component" value="Chromosome 6"/>
</dbReference>
<evidence type="ECO:0000256" key="5">
    <source>
        <dbReference type="ARBA" id="ARBA00023242"/>
    </source>
</evidence>
<dbReference type="RefSeq" id="XP_018434569.1">
    <property type="nucleotide sequence ID" value="XM_018579067.2"/>
</dbReference>
<protein>
    <submittedName>
        <fullName evidence="10">Protein POLLENLESS 3-LIKE 2</fullName>
    </submittedName>
</protein>
<dbReference type="AlphaFoldDB" id="A0A6J0JIA2"/>
<gene>
    <name evidence="10" type="primary">LOC108806863</name>
</gene>
<evidence type="ECO:0000313" key="10">
    <source>
        <dbReference type="RefSeq" id="XP_018434569.1"/>
    </source>
</evidence>
<dbReference type="PANTHER" id="PTHR36326">
    <property type="entry name" value="PROTEIN POLLENLESS 3-LIKE 2"/>
    <property type="match status" value="1"/>
</dbReference>
<dbReference type="InterPro" id="IPR044961">
    <property type="entry name" value="MS5/SDI1"/>
</dbReference>
<evidence type="ECO:0000256" key="2">
    <source>
        <dbReference type="ARBA" id="ARBA00022737"/>
    </source>
</evidence>
<evidence type="ECO:0000256" key="8">
    <source>
        <dbReference type="SAM" id="MobiDB-lite"/>
    </source>
</evidence>
<dbReference type="InterPro" id="IPR011990">
    <property type="entry name" value="TPR-like_helical_dom_sf"/>
</dbReference>
<feature type="region of interest" description="Disordered" evidence="8">
    <location>
        <begin position="350"/>
        <end position="376"/>
    </location>
</feature>
<dbReference type="PANTHER" id="PTHR36326:SF7">
    <property type="entry name" value="PROTEIN POLLENLESS 3-LIKE 2"/>
    <property type="match status" value="1"/>
</dbReference>
<evidence type="ECO:0000313" key="9">
    <source>
        <dbReference type="Proteomes" id="UP000504610"/>
    </source>
</evidence>
<reference evidence="10" key="2">
    <citation type="submission" date="2025-08" db="UniProtKB">
        <authorList>
            <consortium name="RefSeq"/>
        </authorList>
    </citation>
    <scope>IDENTIFICATION</scope>
    <source>
        <tissue evidence="10">Leaf</tissue>
    </source>
</reference>
<feature type="repeat" description="TPR" evidence="7">
    <location>
        <begin position="170"/>
        <end position="203"/>
    </location>
</feature>
<dbReference type="Pfam" id="PF14559">
    <property type="entry name" value="TPR_19"/>
    <property type="match status" value="1"/>
</dbReference>
<evidence type="ECO:0000256" key="4">
    <source>
        <dbReference type="ARBA" id="ARBA00023054"/>
    </source>
</evidence>
<dbReference type="OrthoDB" id="10258631at2759"/>
<reference evidence="9" key="1">
    <citation type="journal article" date="2019" name="Database">
        <title>The radish genome database (RadishGD): an integrated information resource for radish genomics.</title>
        <authorList>
            <person name="Yu H.J."/>
            <person name="Baek S."/>
            <person name="Lee Y.J."/>
            <person name="Cho A."/>
            <person name="Mun J.H."/>
        </authorList>
    </citation>
    <scope>NUCLEOTIDE SEQUENCE [LARGE SCALE GENOMIC DNA]</scope>
    <source>
        <strain evidence="9">cv. WK10039</strain>
    </source>
</reference>
<keyword evidence="4" id="KW-0175">Coiled coil</keyword>
<feature type="compositionally biased region" description="Gly residues" evidence="8">
    <location>
        <begin position="364"/>
        <end position="373"/>
    </location>
</feature>
<dbReference type="GeneID" id="108806863"/>
<name>A0A6J0JIA2_RAPSA</name>
<accession>A0A6J0JIA2</accession>
<feature type="region of interest" description="Disordered" evidence="8">
    <location>
        <begin position="1"/>
        <end position="23"/>
    </location>
</feature>
<dbReference type="SMART" id="SM00028">
    <property type="entry name" value="TPR"/>
    <property type="match status" value="1"/>
</dbReference>
<evidence type="ECO:0000256" key="1">
    <source>
        <dbReference type="ARBA" id="ARBA00004123"/>
    </source>
</evidence>